<dbReference type="AlphaFoldDB" id="A0A2S9XIE4"/>
<dbReference type="Proteomes" id="UP000237968">
    <property type="component" value="Unassembled WGS sequence"/>
</dbReference>
<gene>
    <name evidence="2" type="ORF">ENSA5_48260</name>
</gene>
<feature type="compositionally biased region" description="Basic and acidic residues" evidence="1">
    <location>
        <begin position="29"/>
        <end position="38"/>
    </location>
</feature>
<dbReference type="PROSITE" id="PS51257">
    <property type="entry name" value="PROKAR_LIPOPROTEIN"/>
    <property type="match status" value="1"/>
</dbReference>
<organism evidence="2 3">
    <name type="scientific">Enhygromyxa salina</name>
    <dbReference type="NCBI Taxonomy" id="215803"/>
    <lineage>
        <taxon>Bacteria</taxon>
        <taxon>Pseudomonadati</taxon>
        <taxon>Myxococcota</taxon>
        <taxon>Polyangia</taxon>
        <taxon>Nannocystales</taxon>
        <taxon>Nannocystaceae</taxon>
        <taxon>Enhygromyxa</taxon>
    </lineage>
</organism>
<keyword evidence="3" id="KW-1185">Reference proteome</keyword>
<comment type="caution">
    <text evidence="2">The sequence shown here is derived from an EMBL/GenBank/DDBJ whole genome shotgun (WGS) entry which is preliminary data.</text>
</comment>
<evidence type="ECO:0008006" key="4">
    <source>
        <dbReference type="Google" id="ProtNLM"/>
    </source>
</evidence>
<dbReference type="EMBL" id="PVNK01000207">
    <property type="protein sequence ID" value="PRP92644.1"/>
    <property type="molecule type" value="Genomic_DNA"/>
</dbReference>
<accession>A0A2S9XIE4</accession>
<feature type="region of interest" description="Disordered" evidence="1">
    <location>
        <begin position="29"/>
        <end position="52"/>
    </location>
</feature>
<sequence>MVRRSPQPPSSFVFGLALVSVLACTKREAPLTDPDPRSSQRPSDIGTTAKDDSPVVDAELERICVHSYEVLIVATGMASAGVRRDFVASCVAGAQTKREALGELAWAERVGCILAGETADDLGRCDGREPPSAREPAVSPGRGVAYAAVCEHIITTMEEEFGAALIPAGERPKFLETCAEQLEQEAKDNPQESERQARCMLEATSFSDFERCAN</sequence>
<proteinExistence type="predicted"/>
<protein>
    <recommendedName>
        <fullName evidence="4">Lipoprotein</fullName>
    </recommendedName>
</protein>
<evidence type="ECO:0000313" key="3">
    <source>
        <dbReference type="Proteomes" id="UP000237968"/>
    </source>
</evidence>
<reference evidence="2 3" key="1">
    <citation type="submission" date="2018-03" db="EMBL/GenBank/DDBJ databases">
        <title>Draft Genome Sequences of the Obligatory Marine Myxobacteria Enhygromyxa salina SWB005.</title>
        <authorList>
            <person name="Poehlein A."/>
            <person name="Moghaddam J.A."/>
            <person name="Harms H."/>
            <person name="Alanjari M."/>
            <person name="Koenig G.M."/>
            <person name="Daniel R."/>
            <person name="Schaeberle T.F."/>
        </authorList>
    </citation>
    <scope>NUCLEOTIDE SEQUENCE [LARGE SCALE GENOMIC DNA]</scope>
    <source>
        <strain evidence="2 3">SWB005</strain>
    </source>
</reference>
<evidence type="ECO:0000256" key="1">
    <source>
        <dbReference type="SAM" id="MobiDB-lite"/>
    </source>
</evidence>
<evidence type="ECO:0000313" key="2">
    <source>
        <dbReference type="EMBL" id="PRP92644.1"/>
    </source>
</evidence>
<name>A0A2S9XIE4_9BACT</name>